<keyword evidence="2" id="KW-1185">Reference proteome</keyword>
<protein>
    <submittedName>
        <fullName evidence="1">Uncharacterized protein</fullName>
    </submittedName>
</protein>
<sequence length="73" mass="8075">MVDARAMTGAGGVVLEDDRHLDRFEAWLAAGPPGLRCRRCGPCSGPQWEAWRQARCYRRWVAARDTGPGPHAV</sequence>
<evidence type="ECO:0000313" key="2">
    <source>
        <dbReference type="Proteomes" id="UP001204851"/>
    </source>
</evidence>
<reference evidence="1 2" key="1">
    <citation type="submission" date="2022-06" db="EMBL/GenBank/DDBJ databases">
        <title>Ideonella sp. NS12-5 Genome sequencing and assembly.</title>
        <authorList>
            <person name="Jung Y."/>
        </authorList>
    </citation>
    <scope>NUCLEOTIDE SEQUENCE [LARGE SCALE GENOMIC DNA]</scope>
    <source>
        <strain evidence="1 2">NS12-5</strain>
    </source>
</reference>
<dbReference type="Proteomes" id="UP001204851">
    <property type="component" value="Unassembled WGS sequence"/>
</dbReference>
<dbReference type="RefSeq" id="WP_252767940.1">
    <property type="nucleotide sequence ID" value="NZ_JAMXMC010000001.1"/>
</dbReference>
<dbReference type="EMBL" id="JAMXMC010000001">
    <property type="protein sequence ID" value="MCO5975508.1"/>
    <property type="molecule type" value="Genomic_DNA"/>
</dbReference>
<gene>
    <name evidence="1" type="ORF">M0L44_02060</name>
</gene>
<name>A0ABT1BHD6_9BURK</name>
<proteinExistence type="predicted"/>
<comment type="caution">
    <text evidence="1">The sequence shown here is derived from an EMBL/GenBank/DDBJ whole genome shotgun (WGS) entry which is preliminary data.</text>
</comment>
<organism evidence="1 2">
    <name type="scientific">Ideonella oryzae</name>
    <dbReference type="NCBI Taxonomy" id="2937441"/>
    <lineage>
        <taxon>Bacteria</taxon>
        <taxon>Pseudomonadati</taxon>
        <taxon>Pseudomonadota</taxon>
        <taxon>Betaproteobacteria</taxon>
        <taxon>Burkholderiales</taxon>
        <taxon>Sphaerotilaceae</taxon>
        <taxon>Ideonella</taxon>
    </lineage>
</organism>
<evidence type="ECO:0000313" key="1">
    <source>
        <dbReference type="EMBL" id="MCO5975508.1"/>
    </source>
</evidence>
<accession>A0ABT1BHD6</accession>